<keyword evidence="2" id="KW-1185">Reference proteome</keyword>
<evidence type="ECO:0000313" key="2">
    <source>
        <dbReference type="Proteomes" id="UP000612362"/>
    </source>
</evidence>
<name>A0A8J3HR42_9CHLR</name>
<proteinExistence type="predicted"/>
<dbReference type="EMBL" id="BNJF01000001">
    <property type="protein sequence ID" value="GHO42302.1"/>
    <property type="molecule type" value="Genomic_DNA"/>
</dbReference>
<accession>A0A8J3HR42</accession>
<evidence type="ECO:0000313" key="1">
    <source>
        <dbReference type="EMBL" id="GHO42302.1"/>
    </source>
</evidence>
<dbReference type="AlphaFoldDB" id="A0A8J3HR42"/>
<gene>
    <name evidence="1" type="ORF">KSX_04650</name>
</gene>
<organism evidence="1 2">
    <name type="scientific">Ktedonospora formicarum</name>
    <dbReference type="NCBI Taxonomy" id="2778364"/>
    <lineage>
        <taxon>Bacteria</taxon>
        <taxon>Bacillati</taxon>
        <taxon>Chloroflexota</taxon>
        <taxon>Ktedonobacteria</taxon>
        <taxon>Ktedonobacterales</taxon>
        <taxon>Ktedonobacteraceae</taxon>
        <taxon>Ktedonospora</taxon>
    </lineage>
</organism>
<protein>
    <submittedName>
        <fullName evidence="1">Uncharacterized protein</fullName>
    </submittedName>
</protein>
<comment type="caution">
    <text evidence="1">The sequence shown here is derived from an EMBL/GenBank/DDBJ whole genome shotgun (WGS) entry which is preliminary data.</text>
</comment>
<dbReference type="Proteomes" id="UP000612362">
    <property type="component" value="Unassembled WGS sequence"/>
</dbReference>
<sequence>MTDWASIVSQVANIGVGLLTSLLGNTSGSAPQGYAQGDVVWSLDPKTNTVYAYNKSSRYSIWETID</sequence>
<reference evidence="1" key="1">
    <citation type="submission" date="2020-10" db="EMBL/GenBank/DDBJ databases">
        <title>Taxonomic study of unclassified bacteria belonging to the class Ktedonobacteria.</title>
        <authorList>
            <person name="Yabe S."/>
            <person name="Wang C.M."/>
            <person name="Zheng Y."/>
            <person name="Sakai Y."/>
            <person name="Cavaletti L."/>
            <person name="Monciardini P."/>
            <person name="Donadio S."/>
        </authorList>
    </citation>
    <scope>NUCLEOTIDE SEQUENCE</scope>
    <source>
        <strain evidence="1">SOSP1-1</strain>
    </source>
</reference>